<dbReference type="RefSeq" id="WP_337679710.1">
    <property type="nucleotide sequence ID" value="NZ_JBBFKB010000108.1"/>
</dbReference>
<gene>
    <name evidence="1" type="ORF">WF787_09930</name>
</gene>
<keyword evidence="2" id="KW-1185">Reference proteome</keyword>
<dbReference type="Proteomes" id="UP001379600">
    <property type="component" value="Unassembled WGS sequence"/>
</dbReference>
<organism evidence="1 2">
    <name type="scientific">Faecalibacterium taiwanense</name>
    <dbReference type="NCBI Taxonomy" id="3030638"/>
    <lineage>
        <taxon>Bacteria</taxon>
        <taxon>Bacillati</taxon>
        <taxon>Bacillota</taxon>
        <taxon>Clostridia</taxon>
        <taxon>Eubacteriales</taxon>
        <taxon>Oscillospiraceae</taxon>
        <taxon>Faecalibacterium</taxon>
    </lineage>
</organism>
<name>A0AB35Y180_9FIRM</name>
<dbReference type="Pfam" id="PF14205">
    <property type="entry name" value="Cys_rich_KTR"/>
    <property type="match status" value="1"/>
</dbReference>
<reference evidence="1 2" key="1">
    <citation type="submission" date="2024-03" db="EMBL/GenBank/DDBJ databases">
        <authorList>
            <person name="Plomp N."/>
            <person name="Harmsen H.J."/>
        </authorList>
    </citation>
    <scope>NUCLEOTIDE SEQUENCE [LARGE SCALE GENOMIC DNA]</scope>
    <source>
        <strain evidence="1 2">HTF-76H</strain>
    </source>
</reference>
<comment type="caution">
    <text evidence="1">The sequence shown here is derived from an EMBL/GenBank/DDBJ whole genome shotgun (WGS) entry which is preliminary data.</text>
</comment>
<dbReference type="EMBL" id="JBBFKC010000008">
    <property type="protein sequence ID" value="MEJ3691532.1"/>
    <property type="molecule type" value="Genomic_DNA"/>
</dbReference>
<protein>
    <submittedName>
        <fullName evidence="1">Cysteine-rich KTR domain-containing protein</fullName>
    </submittedName>
</protein>
<accession>A0AB35Y180</accession>
<dbReference type="AlphaFoldDB" id="A0AB35Y180"/>
<sequence length="57" mass="6723">MSATKWVLCPICNRKTRIKVREDTILEDFPLYCPKCHRETLIAVHKQKIIILKEPDS</sequence>
<proteinExistence type="predicted"/>
<dbReference type="InterPro" id="IPR025957">
    <property type="entry name" value="Cys_rich_KTR"/>
</dbReference>
<evidence type="ECO:0000313" key="2">
    <source>
        <dbReference type="Proteomes" id="UP001379600"/>
    </source>
</evidence>
<evidence type="ECO:0000313" key="1">
    <source>
        <dbReference type="EMBL" id="MEJ3691532.1"/>
    </source>
</evidence>